<sequence length="79" mass="9015">MMSFSPFFFIFLSIFSLFLMVDHSNSHLIPPKISDSSNSNPTHLTENLIACGSSFCDPEFCEKSANKEKIIFECQMKEQ</sequence>
<dbReference type="GeneID" id="13190593"/>
<evidence type="ECO:0000256" key="1">
    <source>
        <dbReference type="SAM" id="SignalP"/>
    </source>
</evidence>
<reference evidence="2 3" key="1">
    <citation type="journal article" date="1998" name="Science">
        <title>Genome sequence of the nematode C. elegans: a platform for investigating biology.</title>
        <authorList>
            <consortium name="The C. elegans sequencing consortium"/>
            <person name="Sulson J.E."/>
            <person name="Waterston R."/>
        </authorList>
    </citation>
    <scope>NUCLEOTIDE SEQUENCE [LARGE SCALE GENOMIC DNA]</scope>
    <source>
        <strain evidence="2 3">Bristol N2</strain>
    </source>
</reference>
<dbReference type="CTD" id="13190593"/>
<protein>
    <submittedName>
        <fullName evidence="2">Uncharacterized protein</fullName>
    </submittedName>
</protein>
<dbReference type="RefSeq" id="NP_001254965.1">
    <property type="nucleotide sequence ID" value="NM_001268036.1"/>
</dbReference>
<dbReference type="AGR" id="WB:WBGene00219329"/>
<proteinExistence type="predicted"/>
<accession>H8W3Z6</accession>
<name>H8W3Z6_CAEEL</name>
<dbReference type="HOGENOM" id="CLU_2608190_0_0_1"/>
<organism evidence="2 3">
    <name type="scientific">Caenorhabditis elegans</name>
    <dbReference type="NCBI Taxonomy" id="6239"/>
    <lineage>
        <taxon>Eukaryota</taxon>
        <taxon>Metazoa</taxon>
        <taxon>Ecdysozoa</taxon>
        <taxon>Nematoda</taxon>
        <taxon>Chromadorea</taxon>
        <taxon>Rhabditida</taxon>
        <taxon>Rhabditina</taxon>
        <taxon>Rhabditomorpha</taxon>
        <taxon>Rhabditoidea</taxon>
        <taxon>Rhabditidae</taxon>
        <taxon>Peloderinae</taxon>
        <taxon>Caenorhabditis</taxon>
    </lineage>
</organism>
<gene>
    <name evidence="2" type="ORF">CELE_K02D10.8</name>
    <name evidence="2 4" type="ORF">K02D10.8</name>
</gene>
<dbReference type="PaxDb" id="6239-K02D10.8"/>
<feature type="chain" id="PRO_5003616727" evidence="1">
    <location>
        <begin position="27"/>
        <end position="79"/>
    </location>
</feature>
<feature type="signal peptide" evidence="1">
    <location>
        <begin position="1"/>
        <end position="26"/>
    </location>
</feature>
<dbReference type="Proteomes" id="UP000001940">
    <property type="component" value="Chromosome III"/>
</dbReference>
<dbReference type="WormBase" id="K02D10.8">
    <property type="protein sequence ID" value="CE47389"/>
    <property type="gene ID" value="WBGene00219329"/>
</dbReference>
<dbReference type="InParanoid" id="H8W3Z6"/>
<dbReference type="OrthoDB" id="10467057at2759"/>
<keyword evidence="3" id="KW-1185">Reference proteome</keyword>
<evidence type="ECO:0000313" key="2">
    <source>
        <dbReference type="EMBL" id="CCG28200.1"/>
    </source>
</evidence>
<evidence type="ECO:0000313" key="3">
    <source>
        <dbReference type="Proteomes" id="UP000001940"/>
    </source>
</evidence>
<dbReference type="KEGG" id="cel:CELE_K02D10.8"/>
<dbReference type="AlphaFoldDB" id="H8W3Z6"/>
<keyword evidence="1" id="KW-0732">Signal</keyword>
<dbReference type="EMBL" id="BX284603">
    <property type="protein sequence ID" value="CCG28200.1"/>
    <property type="molecule type" value="Genomic_DNA"/>
</dbReference>
<dbReference type="Bgee" id="WBGene00219329">
    <property type="expression patterns" value="Expressed in larva and 2 other cell types or tissues"/>
</dbReference>
<evidence type="ECO:0000313" key="4">
    <source>
        <dbReference type="WormBase" id="K02D10.8"/>
    </source>
</evidence>